<dbReference type="Proteomes" id="UP000828048">
    <property type="component" value="Chromosome 1"/>
</dbReference>
<sequence>MPPFLRPPTLPNLQAPPYSLALQLHPRHQKFPVQFLNRRVTIYQPRLLRQLHRGGAVHGVKNFPRLLCLQQWTYCIRPSVAFAGYERP</sequence>
<protein>
    <submittedName>
        <fullName evidence="1">Uncharacterized protein</fullName>
    </submittedName>
</protein>
<reference evidence="1 2" key="1">
    <citation type="journal article" date="2021" name="Hortic Res">
        <title>High-quality reference genome and annotation aids understanding of berry development for evergreen blueberry (Vaccinium darrowii).</title>
        <authorList>
            <person name="Yu J."/>
            <person name="Hulse-Kemp A.M."/>
            <person name="Babiker E."/>
            <person name="Staton M."/>
        </authorList>
    </citation>
    <scope>NUCLEOTIDE SEQUENCE [LARGE SCALE GENOMIC DNA]</scope>
    <source>
        <strain evidence="2">cv. NJ 8807/NJ 8810</strain>
        <tissue evidence="1">Young leaf</tissue>
    </source>
</reference>
<evidence type="ECO:0000313" key="1">
    <source>
        <dbReference type="EMBL" id="KAH7843970.1"/>
    </source>
</evidence>
<dbReference type="EMBL" id="CM037151">
    <property type="protein sequence ID" value="KAH7843970.1"/>
    <property type="molecule type" value="Genomic_DNA"/>
</dbReference>
<accession>A0ACB7XTT6</accession>
<name>A0ACB7XTT6_9ERIC</name>
<evidence type="ECO:0000313" key="2">
    <source>
        <dbReference type="Proteomes" id="UP000828048"/>
    </source>
</evidence>
<organism evidence="1 2">
    <name type="scientific">Vaccinium darrowii</name>
    <dbReference type="NCBI Taxonomy" id="229202"/>
    <lineage>
        <taxon>Eukaryota</taxon>
        <taxon>Viridiplantae</taxon>
        <taxon>Streptophyta</taxon>
        <taxon>Embryophyta</taxon>
        <taxon>Tracheophyta</taxon>
        <taxon>Spermatophyta</taxon>
        <taxon>Magnoliopsida</taxon>
        <taxon>eudicotyledons</taxon>
        <taxon>Gunneridae</taxon>
        <taxon>Pentapetalae</taxon>
        <taxon>asterids</taxon>
        <taxon>Ericales</taxon>
        <taxon>Ericaceae</taxon>
        <taxon>Vaccinioideae</taxon>
        <taxon>Vaccinieae</taxon>
        <taxon>Vaccinium</taxon>
    </lineage>
</organism>
<gene>
    <name evidence="1" type="ORF">Vadar_022985</name>
</gene>
<keyword evidence="2" id="KW-1185">Reference proteome</keyword>
<proteinExistence type="predicted"/>
<comment type="caution">
    <text evidence="1">The sequence shown here is derived from an EMBL/GenBank/DDBJ whole genome shotgun (WGS) entry which is preliminary data.</text>
</comment>